<dbReference type="Pfam" id="PF12796">
    <property type="entry name" value="Ank_2"/>
    <property type="match status" value="1"/>
</dbReference>
<accession>A0ABS0MCF5</accession>
<dbReference type="InterPro" id="IPR002110">
    <property type="entry name" value="Ankyrin_rpt"/>
</dbReference>
<comment type="caution">
    <text evidence="4">The sequence shown here is derived from an EMBL/GenBank/DDBJ whole genome shotgun (WGS) entry which is preliminary data.</text>
</comment>
<keyword evidence="2 3" id="KW-0040">ANK repeat</keyword>
<dbReference type="EMBL" id="JADULK010000004">
    <property type="protein sequence ID" value="MBH1930002.1"/>
    <property type="molecule type" value="Genomic_DNA"/>
</dbReference>
<feature type="repeat" description="ANK" evidence="3">
    <location>
        <begin position="190"/>
        <end position="222"/>
    </location>
</feature>
<organism evidence="4 5">
    <name type="scientific">Serratia rubidaea</name>
    <name type="common">Serratia marinorubra</name>
    <dbReference type="NCBI Taxonomy" id="61652"/>
    <lineage>
        <taxon>Bacteria</taxon>
        <taxon>Pseudomonadati</taxon>
        <taxon>Pseudomonadota</taxon>
        <taxon>Gammaproteobacteria</taxon>
        <taxon>Enterobacterales</taxon>
        <taxon>Yersiniaceae</taxon>
        <taxon>Serratia</taxon>
    </lineage>
</organism>
<dbReference type="PROSITE" id="PS50297">
    <property type="entry name" value="ANK_REP_REGION"/>
    <property type="match status" value="1"/>
</dbReference>
<evidence type="ECO:0000256" key="1">
    <source>
        <dbReference type="ARBA" id="ARBA00022737"/>
    </source>
</evidence>
<dbReference type="SMART" id="SM00248">
    <property type="entry name" value="ANK"/>
    <property type="match status" value="3"/>
</dbReference>
<sequence>MVAMGWPAFGKRMNMRNPWIGIAVVFCGLILLAGCNGMKKIEPEDYFTGQQLILAKAIQAGDLERVKQLAPETDLNTPGEQDLTILYFALNETYYNNNPKPRLQIVTALVKAGADPLQPLPRGMASPAEMVSMGDKDIWLKALLDGGLDPNGRDRNHNESIIYNTLKARNTDTLALLVVHGADIDTRDSLGETPLMAAFLSNRFEHVNYLLDHGADPNPVNKLGWVFASLVQDGIKDSRPETEYHQNCLRLRDKMIALGVKWPPEA</sequence>
<proteinExistence type="predicted"/>
<evidence type="ECO:0000256" key="3">
    <source>
        <dbReference type="PROSITE-ProRule" id="PRU00023"/>
    </source>
</evidence>
<evidence type="ECO:0000313" key="5">
    <source>
        <dbReference type="Proteomes" id="UP000624159"/>
    </source>
</evidence>
<keyword evidence="1" id="KW-0677">Repeat</keyword>
<dbReference type="SUPFAM" id="SSF48403">
    <property type="entry name" value="Ankyrin repeat"/>
    <property type="match status" value="1"/>
</dbReference>
<dbReference type="RefSeq" id="WP_197663787.1">
    <property type="nucleotide sequence ID" value="NZ_JADULK010000004.1"/>
</dbReference>
<dbReference type="PANTHER" id="PTHR24171">
    <property type="entry name" value="ANKYRIN REPEAT DOMAIN-CONTAINING PROTEIN 39-RELATED"/>
    <property type="match status" value="1"/>
</dbReference>
<keyword evidence="5" id="KW-1185">Reference proteome</keyword>
<evidence type="ECO:0000313" key="4">
    <source>
        <dbReference type="EMBL" id="MBH1930002.1"/>
    </source>
</evidence>
<evidence type="ECO:0000256" key="2">
    <source>
        <dbReference type="ARBA" id="ARBA00023043"/>
    </source>
</evidence>
<dbReference type="PROSITE" id="PS50088">
    <property type="entry name" value="ANK_REPEAT"/>
    <property type="match status" value="1"/>
</dbReference>
<gene>
    <name evidence="4" type="ORF">I5U13_10075</name>
</gene>
<dbReference type="Gene3D" id="1.25.40.20">
    <property type="entry name" value="Ankyrin repeat-containing domain"/>
    <property type="match status" value="1"/>
</dbReference>
<name>A0ABS0MCF5_SERRU</name>
<dbReference type="Proteomes" id="UP000624159">
    <property type="component" value="Unassembled WGS sequence"/>
</dbReference>
<reference evidence="4 5" key="1">
    <citation type="submission" date="2020-11" db="EMBL/GenBank/DDBJ databases">
        <title>Enhanced detection system for hospital associated transmission using whole genome sequencing surveillance.</title>
        <authorList>
            <person name="Harrison L.H."/>
            <person name="Van Tyne D."/>
            <person name="Marsh J.W."/>
            <person name="Griffith M.P."/>
            <person name="Snyder D.J."/>
            <person name="Cooper V.S."/>
            <person name="Mustapha M."/>
        </authorList>
    </citation>
    <scope>NUCLEOTIDE SEQUENCE [LARGE SCALE GENOMIC DNA]</scope>
    <source>
        <strain evidence="4 5">SER00230</strain>
    </source>
</reference>
<dbReference type="PANTHER" id="PTHR24171:SF9">
    <property type="entry name" value="ANKYRIN REPEAT DOMAIN-CONTAINING PROTEIN 39"/>
    <property type="match status" value="1"/>
</dbReference>
<protein>
    <submittedName>
        <fullName evidence="4">Ankyrin repeat domain-containing protein</fullName>
    </submittedName>
</protein>
<dbReference type="InterPro" id="IPR036770">
    <property type="entry name" value="Ankyrin_rpt-contain_sf"/>
</dbReference>